<dbReference type="Proteomes" id="UP000429232">
    <property type="component" value="Chromosome"/>
</dbReference>
<dbReference type="RefSeq" id="WP_157523671.1">
    <property type="nucleotide sequence ID" value="NZ_CP066775.1"/>
</dbReference>
<protein>
    <recommendedName>
        <fullName evidence="1">Replication-associated protein G2P N-terminal domain-containing protein</fullName>
    </recommendedName>
</protein>
<reference evidence="2 3" key="1">
    <citation type="submission" date="2020-12" db="EMBL/GenBank/DDBJ databases">
        <title>HMF7856_wgs.fasta genome submission.</title>
        <authorList>
            <person name="Kang H."/>
            <person name="Kim H."/>
            <person name="Joh K."/>
        </authorList>
    </citation>
    <scope>NUCLEOTIDE SEQUENCE [LARGE SCALE GENOMIC DNA]</scope>
    <source>
        <strain evidence="2 3">HMF7856</strain>
    </source>
</reference>
<proteinExistence type="predicted"/>
<dbReference type="GO" id="GO:0006260">
    <property type="term" value="P:DNA replication"/>
    <property type="evidence" value="ECO:0007669"/>
    <property type="project" value="InterPro"/>
</dbReference>
<sequence>MIDTINFRLNNVSRYKIIESQYQQFERSAKTVFEVDHDTGEIADNSKIRAIMHHDSDTITPLSKRSSLFIASSHYNVSYFYNYSGNFIDFNFAIPKYMYGTNILQFVQYFGQDYESVFKHLRSFVASFVKKHFLETIDYKDLELTRLDLCYNQFFNSKYDAMKYLAEQKELMKKHARSTKNDYRSYETSLMYTTKRYSFKIYHKGTEFRKHDRKELAKKNPTGYQIENLQDISDRILRYEVTFRKSQINYLFEKSDLHNRYVPELANANSHSWAKMKNPEYYALCMEFVEQSKRFVFANVDNIDAVEFKMVTFDLNVFKLLYDFFWQTVFKYQLRQKMSVYDVIKQIDAKNEIRDKAQSKQLREKLSFNKPMITVLALLTQHQSIDDLRKSGLMSKTTFYKYQKKLAELGIDSESRLTDIPIPPLDYRDYFYNFGNSHLK</sequence>
<organism evidence="2 3">
    <name type="scientific">Mucilaginibacter ginkgonis</name>
    <dbReference type="NCBI Taxonomy" id="2682091"/>
    <lineage>
        <taxon>Bacteria</taxon>
        <taxon>Pseudomonadati</taxon>
        <taxon>Bacteroidota</taxon>
        <taxon>Sphingobacteriia</taxon>
        <taxon>Sphingobacteriales</taxon>
        <taxon>Sphingobacteriaceae</taxon>
        <taxon>Mucilaginibacter</taxon>
    </lineage>
</organism>
<evidence type="ECO:0000259" key="1">
    <source>
        <dbReference type="Pfam" id="PF05144"/>
    </source>
</evidence>
<dbReference type="EMBL" id="CP066775">
    <property type="protein sequence ID" value="QQL51098.1"/>
    <property type="molecule type" value="Genomic_DNA"/>
</dbReference>
<dbReference type="AlphaFoldDB" id="A0A6I4HXK3"/>
<name>A0A6I4HXK3_9SPHI</name>
<evidence type="ECO:0000313" key="3">
    <source>
        <dbReference type="Proteomes" id="UP000429232"/>
    </source>
</evidence>
<keyword evidence="3" id="KW-1185">Reference proteome</keyword>
<dbReference type="Pfam" id="PF05144">
    <property type="entry name" value="Phage_CRI"/>
    <property type="match status" value="1"/>
</dbReference>
<dbReference type="KEGG" id="mgik:GO620_006510"/>
<evidence type="ECO:0000313" key="2">
    <source>
        <dbReference type="EMBL" id="QQL51098.1"/>
    </source>
</evidence>
<gene>
    <name evidence="2" type="ORF">GO620_006510</name>
</gene>
<accession>A0A6I4HXK3</accession>
<feature type="domain" description="Replication-associated protein G2P N-terminal" evidence="1">
    <location>
        <begin position="86"/>
        <end position="249"/>
    </location>
</feature>
<dbReference type="InterPro" id="IPR022686">
    <property type="entry name" value="G2P_N"/>
</dbReference>